<accession>A0A6C0JPD7</accession>
<sequence>MNIIALPSRAKQLISEYSKPVTHPEWQKSKPIISIYRLFKLSLMCQHIPFVNPNLFAILMNNIKETEWFQYYRHIVLYGIGPTCMYFKISKENILKIEGMNDAKSCNHMNTNQSV</sequence>
<proteinExistence type="predicted"/>
<dbReference type="AlphaFoldDB" id="A0A6C0JPD7"/>
<evidence type="ECO:0000313" key="1">
    <source>
        <dbReference type="EMBL" id="QHU05574.1"/>
    </source>
</evidence>
<organism evidence="1">
    <name type="scientific">viral metagenome</name>
    <dbReference type="NCBI Taxonomy" id="1070528"/>
    <lineage>
        <taxon>unclassified sequences</taxon>
        <taxon>metagenomes</taxon>
        <taxon>organismal metagenomes</taxon>
    </lineage>
</organism>
<reference evidence="1" key="1">
    <citation type="journal article" date="2020" name="Nature">
        <title>Giant virus diversity and host interactions through global metagenomics.</title>
        <authorList>
            <person name="Schulz F."/>
            <person name="Roux S."/>
            <person name="Paez-Espino D."/>
            <person name="Jungbluth S."/>
            <person name="Walsh D.A."/>
            <person name="Denef V.J."/>
            <person name="McMahon K.D."/>
            <person name="Konstantinidis K.T."/>
            <person name="Eloe-Fadrosh E.A."/>
            <person name="Kyrpides N.C."/>
            <person name="Woyke T."/>
        </authorList>
    </citation>
    <scope>NUCLEOTIDE SEQUENCE</scope>
    <source>
        <strain evidence="1">GVMAG-M-3300027736-24</strain>
    </source>
</reference>
<protein>
    <submittedName>
        <fullName evidence="1">Uncharacterized protein</fullName>
    </submittedName>
</protein>
<dbReference type="EMBL" id="MN740417">
    <property type="protein sequence ID" value="QHU05574.1"/>
    <property type="molecule type" value="Genomic_DNA"/>
</dbReference>
<name>A0A6C0JPD7_9ZZZZ</name>